<evidence type="ECO:0000313" key="5">
    <source>
        <dbReference type="Proteomes" id="UP001597045"/>
    </source>
</evidence>
<dbReference type="EMBL" id="JBHTIS010002468">
    <property type="protein sequence ID" value="MFD1049891.1"/>
    <property type="molecule type" value="Genomic_DNA"/>
</dbReference>
<dbReference type="Pfam" id="PF23359">
    <property type="entry name" value="Lsr2_DNA-bd"/>
    <property type="match status" value="1"/>
</dbReference>
<dbReference type="Proteomes" id="UP001597045">
    <property type="component" value="Unassembled WGS sequence"/>
</dbReference>
<feature type="non-terminal residue" evidence="4">
    <location>
        <position position="1"/>
    </location>
</feature>
<keyword evidence="1" id="KW-0238">DNA-binding</keyword>
<name>A0ABW3MH80_9PSEU</name>
<reference evidence="5" key="1">
    <citation type="journal article" date="2019" name="Int. J. Syst. Evol. Microbiol.">
        <title>The Global Catalogue of Microorganisms (GCM) 10K type strain sequencing project: providing services to taxonomists for standard genome sequencing and annotation.</title>
        <authorList>
            <consortium name="The Broad Institute Genomics Platform"/>
            <consortium name="The Broad Institute Genome Sequencing Center for Infectious Disease"/>
            <person name="Wu L."/>
            <person name="Ma J."/>
        </authorList>
    </citation>
    <scope>NUCLEOTIDE SEQUENCE [LARGE SCALE GENOMIC DNA]</scope>
    <source>
        <strain evidence="5">JCM 31486</strain>
    </source>
</reference>
<organism evidence="4 5">
    <name type="scientific">Kibdelosporangium lantanae</name>
    <dbReference type="NCBI Taxonomy" id="1497396"/>
    <lineage>
        <taxon>Bacteria</taxon>
        <taxon>Bacillati</taxon>
        <taxon>Actinomycetota</taxon>
        <taxon>Actinomycetes</taxon>
        <taxon>Pseudonocardiales</taxon>
        <taxon>Pseudonocardiaceae</taxon>
        <taxon>Kibdelosporangium</taxon>
    </lineage>
</organism>
<dbReference type="Gene3D" id="4.10.320.10">
    <property type="entry name" value="E3-binding domain"/>
    <property type="match status" value="1"/>
</dbReference>
<comment type="caution">
    <text evidence="4">The sequence shown here is derived from an EMBL/GenBank/DDBJ whole genome shotgun (WGS) entry which is preliminary data.</text>
</comment>
<dbReference type="InterPro" id="IPR055370">
    <property type="entry name" value="Lsr2_DNA-bd"/>
</dbReference>
<evidence type="ECO:0000313" key="4">
    <source>
        <dbReference type="EMBL" id="MFD1049891.1"/>
    </source>
</evidence>
<feature type="domain" description="Lsr2 DNA-binding" evidence="3">
    <location>
        <begin position="8"/>
        <end position="43"/>
    </location>
</feature>
<evidence type="ECO:0000256" key="1">
    <source>
        <dbReference type="ARBA" id="ARBA00023125"/>
    </source>
</evidence>
<dbReference type="InterPro" id="IPR036625">
    <property type="entry name" value="E3-bd_dom_sf"/>
</dbReference>
<protein>
    <submittedName>
        <fullName evidence="4">Histone-like nucleoid-structuring protein Lsr2</fullName>
    </submittedName>
</protein>
<feature type="region of interest" description="Disordered" evidence="2">
    <location>
        <begin position="41"/>
        <end position="60"/>
    </location>
</feature>
<sequence>KRPGSPASREQTKAIRDWARQNGHVVSDRGRIPKSVIEAFEEAHSGKGGKGKKGEPAFSS</sequence>
<evidence type="ECO:0000259" key="3">
    <source>
        <dbReference type="Pfam" id="PF23359"/>
    </source>
</evidence>
<proteinExistence type="predicted"/>
<gene>
    <name evidence="4" type="ORF">ACFQ1S_32350</name>
</gene>
<accession>A0ABW3MH80</accession>
<evidence type="ECO:0000256" key="2">
    <source>
        <dbReference type="SAM" id="MobiDB-lite"/>
    </source>
</evidence>
<keyword evidence="5" id="KW-1185">Reference proteome</keyword>